<gene>
    <name evidence="2" type="ORF">Pla133_36910</name>
</gene>
<name>A0A518BNN2_9BACT</name>
<dbReference type="InterPro" id="IPR002881">
    <property type="entry name" value="DUF58"/>
</dbReference>
<dbReference type="SUPFAM" id="SSF53300">
    <property type="entry name" value="vWA-like"/>
    <property type="match status" value="1"/>
</dbReference>
<dbReference type="PANTHER" id="PTHR33608">
    <property type="entry name" value="BLL2464 PROTEIN"/>
    <property type="match status" value="1"/>
</dbReference>
<reference evidence="2 3" key="1">
    <citation type="submission" date="2019-02" db="EMBL/GenBank/DDBJ databases">
        <title>Deep-cultivation of Planctomycetes and their phenomic and genomic characterization uncovers novel biology.</title>
        <authorList>
            <person name="Wiegand S."/>
            <person name="Jogler M."/>
            <person name="Boedeker C."/>
            <person name="Pinto D."/>
            <person name="Vollmers J."/>
            <person name="Rivas-Marin E."/>
            <person name="Kohn T."/>
            <person name="Peeters S.H."/>
            <person name="Heuer A."/>
            <person name="Rast P."/>
            <person name="Oberbeckmann S."/>
            <person name="Bunk B."/>
            <person name="Jeske O."/>
            <person name="Meyerdierks A."/>
            <person name="Storesund J.E."/>
            <person name="Kallscheuer N."/>
            <person name="Luecker S."/>
            <person name="Lage O.M."/>
            <person name="Pohl T."/>
            <person name="Merkel B.J."/>
            <person name="Hornburger P."/>
            <person name="Mueller R.-W."/>
            <person name="Bruemmer F."/>
            <person name="Labrenz M."/>
            <person name="Spormann A.M."/>
            <person name="Op den Camp H."/>
            <person name="Overmann J."/>
            <person name="Amann R."/>
            <person name="Jetten M.S.M."/>
            <person name="Mascher T."/>
            <person name="Medema M.H."/>
            <person name="Devos D.P."/>
            <person name="Kaster A.-K."/>
            <person name="Ovreas L."/>
            <person name="Rohde M."/>
            <person name="Galperin M.Y."/>
            <person name="Jogler C."/>
        </authorList>
    </citation>
    <scope>NUCLEOTIDE SEQUENCE [LARGE SCALE GENOMIC DNA]</scope>
    <source>
        <strain evidence="2 3">Pla133</strain>
    </source>
</reference>
<accession>A0A518BNN2</accession>
<dbReference type="EMBL" id="CP036287">
    <property type="protein sequence ID" value="QDU68592.1"/>
    <property type="molecule type" value="Genomic_DNA"/>
</dbReference>
<dbReference type="Pfam" id="PF01882">
    <property type="entry name" value="DUF58"/>
    <property type="match status" value="1"/>
</dbReference>
<evidence type="ECO:0000313" key="3">
    <source>
        <dbReference type="Proteomes" id="UP000316921"/>
    </source>
</evidence>
<dbReference type="RefSeq" id="WP_145067729.1">
    <property type="nucleotide sequence ID" value="NZ_CP036287.1"/>
</dbReference>
<keyword evidence="3" id="KW-1185">Reference proteome</keyword>
<dbReference type="PANTHER" id="PTHR33608:SF3">
    <property type="entry name" value="SLR2013 PROTEIN"/>
    <property type="match status" value="1"/>
</dbReference>
<proteinExistence type="predicted"/>
<evidence type="ECO:0000259" key="1">
    <source>
        <dbReference type="Pfam" id="PF01882"/>
    </source>
</evidence>
<evidence type="ECO:0000313" key="2">
    <source>
        <dbReference type="EMBL" id="QDU68592.1"/>
    </source>
</evidence>
<dbReference type="Proteomes" id="UP000316921">
    <property type="component" value="Chromosome"/>
</dbReference>
<protein>
    <recommendedName>
        <fullName evidence="1">DUF58 domain-containing protein</fullName>
    </recommendedName>
</protein>
<organism evidence="2 3">
    <name type="scientific">Engelhardtia mirabilis</name>
    <dbReference type="NCBI Taxonomy" id="2528011"/>
    <lineage>
        <taxon>Bacteria</taxon>
        <taxon>Pseudomonadati</taxon>
        <taxon>Planctomycetota</taxon>
        <taxon>Planctomycetia</taxon>
        <taxon>Planctomycetia incertae sedis</taxon>
        <taxon>Engelhardtia</taxon>
    </lineage>
</organism>
<dbReference type="KEGG" id="pbap:Pla133_36910"/>
<dbReference type="InterPro" id="IPR036465">
    <property type="entry name" value="vWFA_dom_sf"/>
</dbReference>
<dbReference type="AlphaFoldDB" id="A0A518BNN2"/>
<feature type="domain" description="DUF58" evidence="1">
    <location>
        <begin position="202"/>
        <end position="371"/>
    </location>
</feature>
<sequence length="439" mass="48182">MKGLRPRSIPLPTARAFGLLCASALVALASTPIAGVAVVFVLALVAVDGWLASRERGLTTTFDLPRRVGQGQQGQFHLELDNRSGREQRLVLAVEADPSLVTAQALAPREVTVPQGGRARLAFDLHARLRGTRGLAALHLRRRGPLGLAWRLERRAQQLAVEIIPGLREANAHVMRTAYHQRRDPGLRRARRRGNGGSFESLRGYVRGDDPRHLDWKATARHGAAMVRQYEAERSQSIVLCIDCGRMMGERFGELERLDHALAASVVLARVAATWHDQVGLFAFADRVLRRIPPRAASPDRLASELASLKAISVEPDYPRALLELTRTLRRRSLIVCFTDVVDDEVSAPLAAHLALLARRHLPLLIALRNPHLALAAAAPVTDERGAYRRAAAAELESVRAVSLAGLRRAGVQVVDIDPNQSVPAVIEAYLRIKSRQIL</sequence>